<proteinExistence type="predicted"/>
<reference evidence="2" key="1">
    <citation type="submission" date="2019-05" db="EMBL/GenBank/DDBJ databases">
        <title>Complete Genome Sequence of Serratia marcescens Myophage Moabite.</title>
        <authorList>
            <person name="Price L."/>
            <person name="Rohren M."/>
            <person name="Newkirk H."/>
            <person name="Liu M."/>
            <person name="Ramsey J."/>
        </authorList>
    </citation>
    <scope>NUCLEOTIDE SEQUENCE [LARGE SCALE GENOMIC DNA]</scope>
</reference>
<dbReference type="Proteomes" id="UP000319063">
    <property type="component" value="Segment"/>
</dbReference>
<protein>
    <submittedName>
        <fullName evidence="1">Uncharacterized protein</fullName>
    </submittedName>
</protein>
<evidence type="ECO:0000313" key="1">
    <source>
        <dbReference type="EMBL" id="QDB71250.1"/>
    </source>
</evidence>
<gene>
    <name evidence="1" type="ORF">CPT_Moabite_220</name>
</gene>
<organism evidence="1 2">
    <name type="scientific">Serratia phage Moabite</name>
    <dbReference type="NCBI Taxonomy" id="2587814"/>
    <lineage>
        <taxon>Viruses</taxon>
        <taxon>Duplodnaviria</taxon>
        <taxon>Heunggongvirae</taxon>
        <taxon>Uroviricota</taxon>
        <taxon>Caudoviricetes</taxon>
        <taxon>Chimalliviridae</taxon>
        <taxon>Moabitevirus</taxon>
        <taxon>Moabitevirus moabite</taxon>
    </lineage>
</organism>
<name>A0A4Y5TRP4_9CAUD</name>
<sequence>MEKFLISMGKAVVIKVASTLAIRGTHYVVNWASKRKVKKNEQSTPELES</sequence>
<accession>A0A4Y5TRP4</accession>
<keyword evidence="2" id="KW-1185">Reference proteome</keyword>
<evidence type="ECO:0000313" key="2">
    <source>
        <dbReference type="Proteomes" id="UP000319063"/>
    </source>
</evidence>
<dbReference type="EMBL" id="MK994515">
    <property type="protein sequence ID" value="QDB71250.1"/>
    <property type="molecule type" value="Genomic_DNA"/>
</dbReference>